<evidence type="ECO:0008006" key="7">
    <source>
        <dbReference type="Google" id="ProtNLM"/>
    </source>
</evidence>
<dbReference type="Gene3D" id="3.40.640.10">
    <property type="entry name" value="Type I PLP-dependent aspartate aminotransferase-like (Major domain)"/>
    <property type="match status" value="1"/>
</dbReference>
<dbReference type="CDD" id="cd00616">
    <property type="entry name" value="AHBA_syn"/>
    <property type="match status" value="1"/>
</dbReference>
<keyword evidence="3 4" id="KW-0663">Pyridoxal phosphate</keyword>
<evidence type="ECO:0000256" key="2">
    <source>
        <dbReference type="PIRSR" id="PIRSR000390-1"/>
    </source>
</evidence>
<dbReference type="GO" id="GO:0000271">
    <property type="term" value="P:polysaccharide biosynthetic process"/>
    <property type="evidence" value="ECO:0007669"/>
    <property type="project" value="TreeGrafter"/>
</dbReference>
<sequence>MIKYPIYQPSIGSREKELVNNCLDSSWISSRGEYVDLFEEKLCQIAGVKHAISMHNGTHPLHIACLLLGLDGESEVIMPVFSYVATANAVAYCGAKPIFVDITQDDWNIDVSKIEDQITSNTKAIIAVDIYGYPANYRALREIAQKYDIRIIADSAESIGAEYLGQNSGAFGELSTFSFFGNKTITTGEGGALLTDDDDFAEKARQLKNQGNSTTQRYYHDVLGYNYRMTNIQAAIGLAQLEKLDAILERKREVYKRYHTNLSQYVQFQVPKEHVNPSYWLVSFCLPHGVSRSGLEDFMSRKGIETRPFFTSMDDLPYFETGNFEQSKDISKRGVSIPSYPQLTNEEIDYISQCVIDFLSS</sequence>
<dbReference type="InterPro" id="IPR015424">
    <property type="entry name" value="PyrdxlP-dep_Trfase"/>
</dbReference>
<accession>A0A150XHK8</accession>
<organism evidence="5 6">
    <name type="scientific">Roseivirga spongicola</name>
    <dbReference type="NCBI Taxonomy" id="333140"/>
    <lineage>
        <taxon>Bacteria</taxon>
        <taxon>Pseudomonadati</taxon>
        <taxon>Bacteroidota</taxon>
        <taxon>Cytophagia</taxon>
        <taxon>Cytophagales</taxon>
        <taxon>Roseivirgaceae</taxon>
        <taxon>Roseivirga</taxon>
    </lineage>
</organism>
<dbReference type="PIRSF" id="PIRSF000390">
    <property type="entry name" value="PLP_StrS"/>
    <property type="match status" value="1"/>
</dbReference>
<dbReference type="GO" id="GO:0008483">
    <property type="term" value="F:transaminase activity"/>
    <property type="evidence" value="ECO:0007669"/>
    <property type="project" value="TreeGrafter"/>
</dbReference>
<feature type="active site" description="Proton acceptor" evidence="2">
    <location>
        <position position="183"/>
    </location>
</feature>
<proteinExistence type="inferred from homology"/>
<dbReference type="Proteomes" id="UP000075606">
    <property type="component" value="Unassembled WGS sequence"/>
</dbReference>
<reference evidence="5 6" key="1">
    <citation type="submission" date="2016-01" db="EMBL/GenBank/DDBJ databases">
        <title>Genome sequencing of Roseivirga spongicola UST030701-084.</title>
        <authorList>
            <person name="Selvaratnam C."/>
            <person name="Thevarajoo S."/>
            <person name="Goh K.M."/>
            <person name="Ee R."/>
            <person name="Chan K.-G."/>
            <person name="Chong C.S."/>
        </authorList>
    </citation>
    <scope>NUCLEOTIDE SEQUENCE [LARGE SCALE GENOMIC DNA]</scope>
    <source>
        <strain evidence="5 6">UST030701-084</strain>
    </source>
</reference>
<dbReference type="RefSeq" id="WP_068217418.1">
    <property type="nucleotide sequence ID" value="NZ_CP139724.1"/>
</dbReference>
<dbReference type="InterPro" id="IPR015422">
    <property type="entry name" value="PyrdxlP-dep_Trfase_small"/>
</dbReference>
<dbReference type="EMBL" id="LRPC01000001">
    <property type="protein sequence ID" value="KYG78186.1"/>
    <property type="molecule type" value="Genomic_DNA"/>
</dbReference>
<dbReference type="Pfam" id="PF01041">
    <property type="entry name" value="DegT_DnrJ_EryC1"/>
    <property type="match status" value="1"/>
</dbReference>
<dbReference type="PANTHER" id="PTHR30244">
    <property type="entry name" value="TRANSAMINASE"/>
    <property type="match status" value="1"/>
</dbReference>
<comment type="caution">
    <text evidence="5">The sequence shown here is derived from an EMBL/GenBank/DDBJ whole genome shotgun (WGS) entry which is preliminary data.</text>
</comment>
<evidence type="ECO:0000256" key="1">
    <source>
        <dbReference type="ARBA" id="ARBA00037999"/>
    </source>
</evidence>
<dbReference type="GO" id="GO:0030170">
    <property type="term" value="F:pyridoxal phosphate binding"/>
    <property type="evidence" value="ECO:0007669"/>
    <property type="project" value="TreeGrafter"/>
</dbReference>
<dbReference type="PANTHER" id="PTHR30244:SF34">
    <property type="entry name" value="DTDP-4-AMINO-4,6-DIDEOXYGALACTOSE TRANSAMINASE"/>
    <property type="match status" value="1"/>
</dbReference>
<dbReference type="SUPFAM" id="SSF53383">
    <property type="entry name" value="PLP-dependent transferases"/>
    <property type="match status" value="1"/>
</dbReference>
<evidence type="ECO:0000256" key="4">
    <source>
        <dbReference type="RuleBase" id="RU004508"/>
    </source>
</evidence>
<name>A0A150XHK8_9BACT</name>
<dbReference type="OrthoDB" id="9810913at2"/>
<comment type="similarity">
    <text evidence="1 4">Belongs to the DegT/DnrJ/EryC1 family.</text>
</comment>
<dbReference type="InterPro" id="IPR000653">
    <property type="entry name" value="DegT/StrS_aminotransferase"/>
</dbReference>
<evidence type="ECO:0000313" key="6">
    <source>
        <dbReference type="Proteomes" id="UP000075606"/>
    </source>
</evidence>
<dbReference type="AlphaFoldDB" id="A0A150XHK8"/>
<protein>
    <recommendedName>
        <fullName evidence="7">Aminotransferase DegT</fullName>
    </recommendedName>
</protein>
<dbReference type="InterPro" id="IPR015421">
    <property type="entry name" value="PyrdxlP-dep_Trfase_major"/>
</dbReference>
<gene>
    <name evidence="5" type="ORF">AWW68_05310</name>
</gene>
<keyword evidence="6" id="KW-1185">Reference proteome</keyword>
<dbReference type="Gene3D" id="3.90.1150.10">
    <property type="entry name" value="Aspartate Aminotransferase, domain 1"/>
    <property type="match status" value="1"/>
</dbReference>
<evidence type="ECO:0000256" key="3">
    <source>
        <dbReference type="PIRSR" id="PIRSR000390-2"/>
    </source>
</evidence>
<evidence type="ECO:0000313" key="5">
    <source>
        <dbReference type="EMBL" id="KYG78186.1"/>
    </source>
</evidence>
<dbReference type="STRING" id="333140.AWW68_05310"/>
<feature type="modified residue" description="N6-(pyridoxal phosphate)lysine" evidence="3">
    <location>
        <position position="183"/>
    </location>
</feature>